<evidence type="ECO:0000256" key="10">
    <source>
        <dbReference type="SAM" id="Coils"/>
    </source>
</evidence>
<feature type="compositionally biased region" description="Basic and acidic residues" evidence="11">
    <location>
        <begin position="513"/>
        <end position="526"/>
    </location>
</feature>
<feature type="coiled-coil region" evidence="10">
    <location>
        <begin position="307"/>
        <end position="365"/>
    </location>
</feature>
<keyword evidence="6 12" id="KW-1133">Transmembrane helix</keyword>
<dbReference type="eggNOG" id="ENOG502QQX1">
    <property type="taxonomic scope" value="Eukaryota"/>
</dbReference>
<comment type="subcellular location">
    <subcellularLocation>
        <location evidence="1">Cell membrane</location>
        <topology evidence="1">Single-pass membrane protein</topology>
    </subcellularLocation>
    <subcellularLocation>
        <location evidence="2">Endoplasmic reticulum membrane</location>
        <topology evidence="2">Single-pass membrane protein</topology>
    </subcellularLocation>
</comment>
<sequence>MGVEVAGFEMVQGPVETATVGDNSVLHEKENGKLDQGMRSHEPIQFGSHGEEPVKEEQNGVSEVKLPKDAVDEWPAPKQIHYFYFIRCRPYDDPKIKAKIDQAAIEIEKRTQARIKITDQLKAKRLCDRCSIRVEALKAVFKIAQSIACLEVRLSKRRSQLKIRLKPHKGDKKCTPLSTESDRAELISQIRALKDDNRQIRTIVDEKIKEIEPLHQALGKLRNANNATRGVCSSEEELNSLIHSLQYRIQHESIPLSEEKQILREIKQLESTREKVVANAAMRAKIQESMVQKEVLQDQVKLIGGDLDGVRKEQQTVRAKIKQLEDALKVIDKDISSLQDELTAISEKRDKAREIIQQLRKERDDGNSYFYQSRSVLNRARDLAAKKDIQALEDLSNLEFEKFMSLWSSTKSFRDDYEKRILPSLDSRQLSRDGRMRNPDEKPLVAPEDSAPVESETVAKALPKRAKEDPKPPQVDALPAQKVQKEVKNKSTNSKPAVDHTDVAEEVPGPEKLPIETPKKKDNEIDAAKLKEIKREEEITKAKQAMERKKKLAEKAAAKAAIRAQKEAEKKNKEIINFERERKLKKKAAATAPDANSEELAEQVSEDAEPEKENENVEAPATAPAKVKVQKETSIRSRGRPRGPDSIPKAILKRKKPTNYWVWAVPAAAAAVLIAVFVAFGYRYLL</sequence>
<evidence type="ECO:0008006" key="15">
    <source>
        <dbReference type="Google" id="ProtNLM"/>
    </source>
</evidence>
<dbReference type="InterPro" id="IPR055282">
    <property type="entry name" value="PPI1-4"/>
</dbReference>
<keyword evidence="8 12" id="KW-0472">Membrane</keyword>
<dbReference type="EMBL" id="KE343825">
    <property type="protein sequence ID" value="EXB42553.1"/>
    <property type="molecule type" value="Genomic_DNA"/>
</dbReference>
<feature type="transmembrane region" description="Helical" evidence="12">
    <location>
        <begin position="660"/>
        <end position="682"/>
    </location>
</feature>
<dbReference type="Proteomes" id="UP000030645">
    <property type="component" value="Unassembled WGS sequence"/>
</dbReference>
<dbReference type="GO" id="GO:0005789">
    <property type="term" value="C:endoplasmic reticulum membrane"/>
    <property type="evidence" value="ECO:0007669"/>
    <property type="project" value="UniProtKB-SubCell"/>
</dbReference>
<comment type="similarity">
    <text evidence="9">Belongs to the plant Proton pump-interactor protein family.</text>
</comment>
<dbReference type="AlphaFoldDB" id="W9QMM9"/>
<proteinExistence type="inferred from homology"/>
<feature type="region of interest" description="Disordered" evidence="11">
    <location>
        <begin position="582"/>
        <end position="650"/>
    </location>
</feature>
<feature type="region of interest" description="Disordered" evidence="11">
    <location>
        <begin position="428"/>
        <end position="526"/>
    </location>
</feature>
<evidence type="ECO:0000256" key="9">
    <source>
        <dbReference type="ARBA" id="ARBA00038080"/>
    </source>
</evidence>
<keyword evidence="7 10" id="KW-0175">Coiled coil</keyword>
<evidence type="ECO:0000256" key="11">
    <source>
        <dbReference type="SAM" id="MobiDB-lite"/>
    </source>
</evidence>
<evidence type="ECO:0000256" key="12">
    <source>
        <dbReference type="SAM" id="Phobius"/>
    </source>
</evidence>
<evidence type="ECO:0000256" key="2">
    <source>
        <dbReference type="ARBA" id="ARBA00004389"/>
    </source>
</evidence>
<evidence type="ECO:0000256" key="1">
    <source>
        <dbReference type="ARBA" id="ARBA00004162"/>
    </source>
</evidence>
<keyword evidence="5" id="KW-0256">Endoplasmic reticulum</keyword>
<feature type="compositionally biased region" description="Basic and acidic residues" evidence="11">
    <location>
        <begin position="429"/>
        <end position="443"/>
    </location>
</feature>
<feature type="coiled-coil region" evidence="10">
    <location>
        <begin position="535"/>
        <end position="581"/>
    </location>
</feature>
<protein>
    <recommendedName>
        <fullName evidence="15">Proton pump-interactor 1</fullName>
    </recommendedName>
</protein>
<evidence type="ECO:0000256" key="5">
    <source>
        <dbReference type="ARBA" id="ARBA00022824"/>
    </source>
</evidence>
<dbReference type="STRING" id="981085.W9QMM9"/>
<keyword evidence="3" id="KW-1003">Cell membrane</keyword>
<evidence type="ECO:0000313" key="13">
    <source>
        <dbReference type="EMBL" id="EXB42553.1"/>
    </source>
</evidence>
<dbReference type="GO" id="GO:0005886">
    <property type="term" value="C:plasma membrane"/>
    <property type="evidence" value="ECO:0007669"/>
    <property type="project" value="UniProtKB-SubCell"/>
</dbReference>
<keyword evidence="14" id="KW-1185">Reference proteome</keyword>
<feature type="region of interest" description="Disordered" evidence="11">
    <location>
        <begin position="32"/>
        <end position="62"/>
    </location>
</feature>
<evidence type="ECO:0000256" key="7">
    <source>
        <dbReference type="ARBA" id="ARBA00023054"/>
    </source>
</evidence>
<evidence type="ECO:0000313" key="14">
    <source>
        <dbReference type="Proteomes" id="UP000030645"/>
    </source>
</evidence>
<keyword evidence="4 12" id="KW-0812">Transmembrane</keyword>
<accession>W9QMM9</accession>
<evidence type="ECO:0000256" key="3">
    <source>
        <dbReference type="ARBA" id="ARBA00022475"/>
    </source>
</evidence>
<evidence type="ECO:0000256" key="6">
    <source>
        <dbReference type="ARBA" id="ARBA00022989"/>
    </source>
</evidence>
<gene>
    <name evidence="13" type="ORF">L484_011324</name>
</gene>
<feature type="compositionally biased region" description="Basic and acidic residues" evidence="11">
    <location>
        <begin position="32"/>
        <end position="42"/>
    </location>
</feature>
<evidence type="ECO:0000256" key="8">
    <source>
        <dbReference type="ARBA" id="ARBA00023136"/>
    </source>
</evidence>
<dbReference type="PANTHER" id="PTHR32219:SF2">
    <property type="entry name" value="PROTON PUMP-INTERACTOR 1"/>
    <property type="match status" value="1"/>
</dbReference>
<organism evidence="13 14">
    <name type="scientific">Morus notabilis</name>
    <dbReference type="NCBI Taxonomy" id="981085"/>
    <lineage>
        <taxon>Eukaryota</taxon>
        <taxon>Viridiplantae</taxon>
        <taxon>Streptophyta</taxon>
        <taxon>Embryophyta</taxon>
        <taxon>Tracheophyta</taxon>
        <taxon>Spermatophyta</taxon>
        <taxon>Magnoliopsida</taxon>
        <taxon>eudicotyledons</taxon>
        <taxon>Gunneridae</taxon>
        <taxon>Pentapetalae</taxon>
        <taxon>rosids</taxon>
        <taxon>fabids</taxon>
        <taxon>Rosales</taxon>
        <taxon>Moraceae</taxon>
        <taxon>Moreae</taxon>
        <taxon>Morus</taxon>
    </lineage>
</organism>
<dbReference type="PANTHER" id="PTHR32219">
    <property type="entry name" value="RNA-BINDING PROTEIN YLMH-RELATED"/>
    <property type="match status" value="1"/>
</dbReference>
<feature type="compositionally biased region" description="Basic and acidic residues" evidence="11">
    <location>
        <begin position="49"/>
        <end position="58"/>
    </location>
</feature>
<reference evidence="14" key="1">
    <citation type="submission" date="2013-01" db="EMBL/GenBank/DDBJ databases">
        <title>Draft Genome Sequence of a Mulberry Tree, Morus notabilis C.K. Schneid.</title>
        <authorList>
            <person name="He N."/>
            <person name="Zhao S."/>
        </authorList>
    </citation>
    <scope>NUCLEOTIDE SEQUENCE</scope>
</reference>
<name>W9QMM9_9ROSA</name>
<evidence type="ECO:0000256" key="4">
    <source>
        <dbReference type="ARBA" id="ARBA00022692"/>
    </source>
</evidence>
<feature type="compositionally biased region" description="Acidic residues" evidence="11">
    <location>
        <begin position="596"/>
        <end position="612"/>
    </location>
</feature>